<keyword evidence="2" id="KW-0597">Phosphoprotein</keyword>
<dbReference type="InterPro" id="IPR049551">
    <property type="entry name" value="PKS_DH_C"/>
</dbReference>
<dbReference type="Pfam" id="PF00550">
    <property type="entry name" value="PP-binding"/>
    <property type="match status" value="1"/>
</dbReference>
<dbReference type="PROSITE" id="PS01162">
    <property type="entry name" value="QOR_ZETA_CRYSTAL"/>
    <property type="match status" value="1"/>
</dbReference>
<dbReference type="InterPro" id="IPR016035">
    <property type="entry name" value="Acyl_Trfase/lysoPLipase"/>
</dbReference>
<feature type="active site" description="Proton donor; for dehydratase activity" evidence="5">
    <location>
        <position position="767"/>
    </location>
</feature>
<dbReference type="SMART" id="SM00829">
    <property type="entry name" value="PKS_ER"/>
    <property type="match status" value="1"/>
</dbReference>
<comment type="caution">
    <text evidence="9">The sequence shown here is derived from an EMBL/GenBank/DDBJ whole genome shotgun (WGS) entry which is preliminary data.</text>
</comment>
<dbReference type="SMART" id="SM00822">
    <property type="entry name" value="PKS_KR"/>
    <property type="match status" value="1"/>
</dbReference>
<feature type="domain" description="Ketosynthase family 3 (KS3)" evidence="7">
    <location>
        <begin position="1"/>
        <end position="111"/>
    </location>
</feature>
<dbReference type="SUPFAM" id="SSF47336">
    <property type="entry name" value="ACP-like"/>
    <property type="match status" value="1"/>
</dbReference>
<feature type="region of interest" description="N-terminal hotdog fold" evidence="5">
    <location>
        <begin position="570"/>
        <end position="690"/>
    </location>
</feature>
<dbReference type="Pfam" id="PF22953">
    <property type="entry name" value="SpnB_Rossmann"/>
    <property type="match status" value="1"/>
</dbReference>
<dbReference type="InterPro" id="IPR001227">
    <property type="entry name" value="Ac_transferase_dom_sf"/>
</dbReference>
<evidence type="ECO:0000259" key="7">
    <source>
        <dbReference type="PROSITE" id="PS52004"/>
    </source>
</evidence>
<dbReference type="Gene3D" id="3.40.50.720">
    <property type="entry name" value="NAD(P)-binding Rossmann-like Domain"/>
    <property type="match status" value="1"/>
</dbReference>
<dbReference type="SUPFAM" id="SSF53901">
    <property type="entry name" value="Thiolase-like"/>
    <property type="match status" value="1"/>
</dbReference>
<keyword evidence="4" id="KW-0012">Acyltransferase</keyword>
<dbReference type="SMART" id="SM00827">
    <property type="entry name" value="PKS_AT"/>
    <property type="match status" value="1"/>
</dbReference>
<dbReference type="InterPro" id="IPR032821">
    <property type="entry name" value="PKS_assoc"/>
</dbReference>
<evidence type="ECO:0000256" key="3">
    <source>
        <dbReference type="ARBA" id="ARBA00022679"/>
    </source>
</evidence>
<dbReference type="Pfam" id="PF21089">
    <property type="entry name" value="PKS_DH_N"/>
    <property type="match status" value="1"/>
</dbReference>
<dbReference type="InterPro" id="IPR042104">
    <property type="entry name" value="PKS_dehydratase_sf"/>
</dbReference>
<feature type="active site" description="Proton acceptor; for dehydratase activity" evidence="5">
    <location>
        <position position="601"/>
    </location>
</feature>
<dbReference type="Pfam" id="PF16197">
    <property type="entry name" value="KAsynt_C_assoc"/>
    <property type="match status" value="1"/>
</dbReference>
<dbReference type="Gene3D" id="1.10.1200.10">
    <property type="entry name" value="ACP-like"/>
    <property type="match status" value="1"/>
</dbReference>
<dbReference type="InterPro" id="IPR020806">
    <property type="entry name" value="PKS_PP-bd"/>
</dbReference>
<evidence type="ECO:0000313" key="9">
    <source>
        <dbReference type="EMBL" id="MFC5007268.1"/>
    </source>
</evidence>
<dbReference type="InterPro" id="IPR020807">
    <property type="entry name" value="PKS_DH"/>
</dbReference>
<proteinExistence type="predicted"/>
<dbReference type="InterPro" id="IPR055123">
    <property type="entry name" value="SpnB-like_Rossmann"/>
</dbReference>
<dbReference type="SMART" id="SM00826">
    <property type="entry name" value="PKS_DH"/>
    <property type="match status" value="1"/>
</dbReference>
<dbReference type="Pfam" id="PF08240">
    <property type="entry name" value="ADH_N"/>
    <property type="match status" value="1"/>
</dbReference>
<dbReference type="SUPFAM" id="SSF51735">
    <property type="entry name" value="NAD(P)-binding Rossmann-fold domains"/>
    <property type="match status" value="3"/>
</dbReference>
<dbReference type="Pfam" id="PF13602">
    <property type="entry name" value="ADH_zinc_N_2"/>
    <property type="match status" value="1"/>
</dbReference>
<dbReference type="Proteomes" id="UP001595912">
    <property type="component" value="Unassembled WGS sequence"/>
</dbReference>
<dbReference type="Pfam" id="PF14765">
    <property type="entry name" value="PS-DH"/>
    <property type="match status" value="1"/>
</dbReference>
<keyword evidence="3" id="KW-0808">Transferase</keyword>
<evidence type="ECO:0000256" key="2">
    <source>
        <dbReference type="ARBA" id="ARBA00022553"/>
    </source>
</evidence>
<feature type="non-terminal residue" evidence="9">
    <location>
        <position position="1"/>
    </location>
</feature>
<dbReference type="InterPro" id="IPR013968">
    <property type="entry name" value="PKS_KR"/>
</dbReference>
<dbReference type="InterPro" id="IPR006162">
    <property type="entry name" value="Ppantetheine_attach_site"/>
</dbReference>
<protein>
    <submittedName>
        <fullName evidence="9">Type I polyketide synthase</fullName>
    </submittedName>
</protein>
<dbReference type="InterPro" id="IPR020843">
    <property type="entry name" value="ER"/>
</dbReference>
<dbReference type="Gene3D" id="3.90.180.10">
    <property type="entry name" value="Medium-chain alcohol dehydrogenases, catalytic domain"/>
    <property type="match status" value="1"/>
</dbReference>
<dbReference type="PROSITE" id="PS52004">
    <property type="entry name" value="KS3_2"/>
    <property type="match status" value="1"/>
</dbReference>
<evidence type="ECO:0000259" key="6">
    <source>
        <dbReference type="PROSITE" id="PS50075"/>
    </source>
</evidence>
<dbReference type="PROSITE" id="PS52019">
    <property type="entry name" value="PKS_MFAS_DH"/>
    <property type="match status" value="1"/>
</dbReference>
<keyword evidence="1" id="KW-0596">Phosphopantetheine</keyword>
<dbReference type="Gene3D" id="3.40.47.10">
    <property type="match status" value="1"/>
</dbReference>
<gene>
    <name evidence="9" type="ORF">ACFPIJ_56855</name>
</gene>
<dbReference type="Gene3D" id="3.30.70.3290">
    <property type="match status" value="1"/>
</dbReference>
<reference evidence="10" key="1">
    <citation type="journal article" date="2019" name="Int. J. Syst. Evol. Microbiol.">
        <title>The Global Catalogue of Microorganisms (GCM) 10K type strain sequencing project: providing services to taxonomists for standard genome sequencing and annotation.</title>
        <authorList>
            <consortium name="The Broad Institute Genomics Platform"/>
            <consortium name="The Broad Institute Genome Sequencing Center for Infectious Disease"/>
            <person name="Wu L."/>
            <person name="Ma J."/>
        </authorList>
    </citation>
    <scope>NUCLEOTIDE SEQUENCE [LARGE SCALE GENOMIC DNA]</scope>
    <source>
        <strain evidence="10">CGMCC 4.7152</strain>
    </source>
</reference>
<evidence type="ECO:0000256" key="1">
    <source>
        <dbReference type="ARBA" id="ARBA00022450"/>
    </source>
</evidence>
<feature type="region of interest" description="C-terminal hotdog fold" evidence="5">
    <location>
        <begin position="706"/>
        <end position="849"/>
    </location>
</feature>
<dbReference type="Pfam" id="PF08659">
    <property type="entry name" value="KR"/>
    <property type="match status" value="1"/>
</dbReference>
<evidence type="ECO:0000256" key="5">
    <source>
        <dbReference type="PROSITE-ProRule" id="PRU01363"/>
    </source>
</evidence>
<feature type="domain" description="Carrier" evidence="6">
    <location>
        <begin position="1663"/>
        <end position="1738"/>
    </location>
</feature>
<dbReference type="Pfam" id="PF02801">
    <property type="entry name" value="Ketoacyl-synt_C"/>
    <property type="match status" value="1"/>
</dbReference>
<dbReference type="InterPro" id="IPR014043">
    <property type="entry name" value="Acyl_transferase_dom"/>
</dbReference>
<dbReference type="Pfam" id="PF00698">
    <property type="entry name" value="Acyl_transf_1"/>
    <property type="match status" value="1"/>
</dbReference>
<dbReference type="Gene3D" id="3.40.366.10">
    <property type="entry name" value="Malonyl-Coenzyme A Acyl Carrier Protein, domain 2"/>
    <property type="match status" value="1"/>
</dbReference>
<dbReference type="InterPro" id="IPR050091">
    <property type="entry name" value="PKS_NRPS_Biosynth_Enz"/>
</dbReference>
<dbReference type="InterPro" id="IPR016039">
    <property type="entry name" value="Thiolase-like"/>
</dbReference>
<dbReference type="SUPFAM" id="SSF52151">
    <property type="entry name" value="FabD/lysophospholipase-like"/>
    <property type="match status" value="1"/>
</dbReference>
<dbReference type="InterPro" id="IPR049900">
    <property type="entry name" value="PKS_mFAS_DH"/>
</dbReference>
<dbReference type="Gene3D" id="3.40.50.11460">
    <property type="match status" value="1"/>
</dbReference>
<dbReference type="SUPFAM" id="SSF55048">
    <property type="entry name" value="Probable ACP-binding domain of malonyl-CoA ACP transacylase"/>
    <property type="match status" value="1"/>
</dbReference>
<name>A0ABV9WI60_9ACTN</name>
<organism evidence="9 10">
    <name type="scientific">Dactylosporangium cerinum</name>
    <dbReference type="NCBI Taxonomy" id="1434730"/>
    <lineage>
        <taxon>Bacteria</taxon>
        <taxon>Bacillati</taxon>
        <taxon>Actinomycetota</taxon>
        <taxon>Actinomycetes</taxon>
        <taxon>Micromonosporales</taxon>
        <taxon>Micromonosporaceae</taxon>
        <taxon>Dactylosporangium</taxon>
    </lineage>
</organism>
<sequence>DPIEAQALLATYGQDRPADRPLWLGSLKSNIGHTQAAAGVAGVIKMVLAMQHGRLPQTLHVGEPSPHIDWSSGNVALLTEAQSWTPNGHPRRAGVSSFGISGTNAHVIVEEPPPVPEDDDALAPVPWLLSARTAPALQHVAEALAGHLGAHPQIPDEDVAHTLARRAQHAHRAVLLGDDPTTRREALLALAAGRPHGLLVDGTARAGGGIALICTGQGSQHPGMAHHLHHREPVFAAALDAACAELDKHLGRPLREVMFDLDSVLIHETRYAQPALFAVHVALHALVTSWGITPDYLTGHSIGELSAAHLAGVLSLPDAALLVAARGRLMNAATPGGTMIAIEATEAELAPTLDPTLASIAGINSLTSTVISGDTDTVTQVAAHWAALGRRTKKLTTSHAFHSPHMDAILDEFAAIAATVTYHPATTPVISNQTGNIATDEQLSSPEYWTRHIREAVRHRDMVTTLHGAGVTTYVELGPDNTLSALTHACLPDGHTATIVPTQHPVHPAHAHARAQAQLHVHGHRTSWLGALTGGRHTPLPTYPFEHRGYWLNRPETTDPAGLGLAVSEHPFLAASTDLPDGGHLLTGRVSLQSHPWLADHTIHDAVLLPATAFADLALHAVDQAGGGHVDELTLHAPLRLPVPGAARLQVHLAPADSDGRRALTIRAQTADGPWVRHATGTLLTAAGGTAAAVAAPEAQWPPAGATPIGLDDVYSTLDARGYRYGPAFRGLTAMWRRGDDLFAEVRLPAAERPAAGRFLVHPALLDAALHAVLVTGGADPGPDGGGELLLPFAVTGLHWHAGGATALRVRLSPAGTHAYALTATDHTGQPVLDVESLAFRPVPRHRLTEAPEDRDGLYRLGWLPAGPASPRLPDAPWAVLGDDAELFGALADSGVAVRDYRDLRTLATAVRTGGPMSTVVLSATPPSTPGGDPVAGAHRYTAGTLALLQDWLANNDFGGSRLIVLTRNAVSVEGADPSPDLGTAPVWGLIRAAQVEHPGRFTLLDVDGQPESYRMLVSAVISGEPQAAIREGTVLVPRLARVTPQTALAAAGTDRSWRVDVRERGSLESLALVPNPDADRPLGPGEVRVAVRAAGLNFRDVALALGMIPEHTVLGLEGAGVVTGTGPGVTRFAPGDRVLGLLTGAFAPIAVADERTLAPMPAGWTYAQAATVPVVFLTAWHGLVELASLRRGERLLVHAAAGGVGMAAVQLARHLGADVYGTASPAKWETLREQGLAESRIASSRTLDFAERILAATDGAGVDVVLDCLAREFVDASLRLLPHGGRFIELGKTDIRDPDVVAADHPGVDYRAFDLLALPPERIGAMLDRLMPLFTEGVLRPLPAAGWDVRQAPEAFRFLAQARHVGKLVLTVPRPLDPDGTVLVTGGTGGVGALVARHLVARHGVRRLLLASRRGGGADGAGDLVTELAGLGAEVSVIAADLADPAAVRGLLATVPAAHPLTAVVHAAGVVADGTVERLDADAVSATLRPKADAAWLLHELTRDADLAEFVLFSSVVGTFGNAGQANYAAANAFLDALAVHRQSAGLPATSLAWGLWAGLGMADLLDEAGLLRMARNGITAITAEEGLALFDAARETSLPVVVPTRLDVSALRVRTDPVPAILRGIIRPAVRRAAEPTAADESPAAGWARRLAGLSMAERHATLLDLVRTEAATVLGHAGAGAVDGDRSFKEAGFDSLSAVELRNRLGSAVGLRLPSTLTFDRPTPAAVAELLLTELAGEEAPPPALADLDRLEEAVRQSPPDERLREVLTARVEDLLFALRRAGDPEHDLTASMHERIDSATDDEIFDFIDNELDAI</sequence>
<feature type="domain" description="PKS/mFAS DH" evidence="8">
    <location>
        <begin position="570"/>
        <end position="849"/>
    </location>
</feature>
<dbReference type="RefSeq" id="WP_380127914.1">
    <property type="nucleotide sequence ID" value="NZ_JBHSIU010000120.1"/>
</dbReference>
<dbReference type="InterPro" id="IPR036291">
    <property type="entry name" value="NAD(P)-bd_dom_sf"/>
</dbReference>
<accession>A0ABV9WI60</accession>
<dbReference type="SUPFAM" id="SSF50129">
    <property type="entry name" value="GroES-like"/>
    <property type="match status" value="1"/>
</dbReference>
<dbReference type="CDD" id="cd05195">
    <property type="entry name" value="enoyl_red"/>
    <property type="match status" value="1"/>
</dbReference>
<evidence type="ECO:0000313" key="10">
    <source>
        <dbReference type="Proteomes" id="UP001595912"/>
    </source>
</evidence>
<dbReference type="InterPro" id="IPR036736">
    <property type="entry name" value="ACP-like_sf"/>
</dbReference>
<dbReference type="InterPro" id="IPR020841">
    <property type="entry name" value="PKS_Beta-ketoAc_synthase_dom"/>
</dbReference>
<dbReference type="SMART" id="SM00825">
    <property type="entry name" value="PKS_KS"/>
    <property type="match status" value="1"/>
</dbReference>
<dbReference type="PANTHER" id="PTHR43775">
    <property type="entry name" value="FATTY ACID SYNTHASE"/>
    <property type="match status" value="1"/>
</dbReference>
<dbReference type="InterPro" id="IPR049552">
    <property type="entry name" value="PKS_DH_N"/>
</dbReference>
<dbReference type="PROSITE" id="PS00012">
    <property type="entry name" value="PHOSPHOPANTETHEINE"/>
    <property type="match status" value="1"/>
</dbReference>
<dbReference type="CDD" id="cd00833">
    <property type="entry name" value="PKS"/>
    <property type="match status" value="1"/>
</dbReference>
<dbReference type="InterPro" id="IPR016036">
    <property type="entry name" value="Malonyl_transacylase_ACP-bd"/>
</dbReference>
<dbReference type="InterPro" id="IPR013154">
    <property type="entry name" value="ADH-like_N"/>
</dbReference>
<dbReference type="InterPro" id="IPR009081">
    <property type="entry name" value="PP-bd_ACP"/>
</dbReference>
<dbReference type="InterPro" id="IPR011032">
    <property type="entry name" value="GroES-like_sf"/>
</dbReference>
<evidence type="ECO:0000259" key="8">
    <source>
        <dbReference type="PROSITE" id="PS52019"/>
    </source>
</evidence>
<dbReference type="PROSITE" id="PS50075">
    <property type="entry name" value="CARRIER"/>
    <property type="match status" value="1"/>
</dbReference>
<dbReference type="SMART" id="SM00823">
    <property type="entry name" value="PKS_PP"/>
    <property type="match status" value="1"/>
</dbReference>
<dbReference type="EMBL" id="JBHSIU010000120">
    <property type="protein sequence ID" value="MFC5007268.1"/>
    <property type="molecule type" value="Genomic_DNA"/>
</dbReference>
<dbReference type="Gene3D" id="3.10.129.110">
    <property type="entry name" value="Polyketide synthase dehydratase"/>
    <property type="match status" value="1"/>
</dbReference>
<dbReference type="InterPro" id="IPR014031">
    <property type="entry name" value="Ketoacyl_synth_C"/>
</dbReference>
<dbReference type="InterPro" id="IPR002364">
    <property type="entry name" value="Quin_OxRdtase/zeta-crystal_CS"/>
</dbReference>
<dbReference type="CDD" id="cd08956">
    <property type="entry name" value="KR_3_FAS_SDR_x"/>
    <property type="match status" value="1"/>
</dbReference>
<dbReference type="InterPro" id="IPR057326">
    <property type="entry name" value="KR_dom"/>
</dbReference>
<evidence type="ECO:0000256" key="4">
    <source>
        <dbReference type="ARBA" id="ARBA00023315"/>
    </source>
</evidence>
<dbReference type="PANTHER" id="PTHR43775:SF51">
    <property type="entry name" value="INACTIVE PHENOLPHTHIOCEROL SYNTHESIS POLYKETIDE SYNTHASE TYPE I PKS1-RELATED"/>
    <property type="match status" value="1"/>
</dbReference>
<keyword evidence="10" id="KW-1185">Reference proteome</keyword>